<proteinExistence type="predicted"/>
<feature type="chain" id="PRO_5005249484" evidence="1">
    <location>
        <begin position="22"/>
        <end position="150"/>
    </location>
</feature>
<dbReference type="Proteomes" id="UP000035963">
    <property type="component" value="Unassembled WGS sequence"/>
</dbReference>
<dbReference type="EMBL" id="AEJF01000085">
    <property type="protein sequence ID" value="KLU25731.1"/>
    <property type="molecule type" value="Genomic_DNA"/>
</dbReference>
<gene>
    <name evidence="2" type="ORF">EOS_12610</name>
</gene>
<reference evidence="2 3" key="1">
    <citation type="journal article" date="2015" name="Genome Announc.">
        <title>Draft Genome Sequence of Burkholderia sp. Strain PML1(12), an Ectomycorrhizosphere-Inhabiting Bacterium with Effective Mineral-Weathering Ability.</title>
        <authorList>
            <person name="Uroz S."/>
            <person name="Oger P."/>
        </authorList>
    </citation>
    <scope>NUCLEOTIDE SEQUENCE [LARGE SCALE GENOMIC DNA]</scope>
    <source>
        <strain evidence="3">PML1(12)</strain>
    </source>
</reference>
<accession>A0A0J1CZF5</accession>
<name>A0A0J1CZF5_9BURK</name>
<keyword evidence="1" id="KW-0732">Signal</keyword>
<dbReference type="RefSeq" id="WP_047846989.1">
    <property type="nucleotide sequence ID" value="NZ_AEJF01000085.1"/>
</dbReference>
<sequence>MKKSFLMVAFGMLFVTSTTFAQTAAPASATPATVTAICKDGTTYSGTTLKGACRGHHGVNKNAGATAGVAPASATVAPAAKVSPDEASAPAGTMAQAPGGGAGKVWVNTSTKVYHCAGDKYYGKTKAGAYMSEADAKGKGYHADHGKTCQ</sequence>
<evidence type="ECO:0000256" key="1">
    <source>
        <dbReference type="SAM" id="SignalP"/>
    </source>
</evidence>
<dbReference type="PATRIC" id="fig|908627.4.peg.2801"/>
<comment type="caution">
    <text evidence="2">The sequence shown here is derived from an EMBL/GenBank/DDBJ whole genome shotgun (WGS) entry which is preliminary data.</text>
</comment>
<feature type="signal peptide" evidence="1">
    <location>
        <begin position="1"/>
        <end position="21"/>
    </location>
</feature>
<evidence type="ECO:0000313" key="3">
    <source>
        <dbReference type="Proteomes" id="UP000035963"/>
    </source>
</evidence>
<dbReference type="OrthoDB" id="8781863at2"/>
<keyword evidence="3" id="KW-1185">Reference proteome</keyword>
<organism evidence="2 3">
    <name type="scientific">Caballeronia mineralivorans PML1(12)</name>
    <dbReference type="NCBI Taxonomy" id="908627"/>
    <lineage>
        <taxon>Bacteria</taxon>
        <taxon>Pseudomonadati</taxon>
        <taxon>Pseudomonadota</taxon>
        <taxon>Betaproteobacteria</taxon>
        <taxon>Burkholderiales</taxon>
        <taxon>Burkholderiaceae</taxon>
        <taxon>Caballeronia</taxon>
    </lineage>
</organism>
<dbReference type="AlphaFoldDB" id="A0A0J1CZF5"/>
<evidence type="ECO:0000313" key="2">
    <source>
        <dbReference type="EMBL" id="KLU25731.1"/>
    </source>
</evidence>
<protein>
    <submittedName>
        <fullName evidence="2">Uncharacterized protein</fullName>
    </submittedName>
</protein>